<evidence type="ECO:0000313" key="1">
    <source>
        <dbReference type="EMBL" id="JAQ00559.1"/>
    </source>
</evidence>
<organism evidence="1">
    <name type="scientific">Lygus hesperus</name>
    <name type="common">Western plant bug</name>
    <dbReference type="NCBI Taxonomy" id="30085"/>
    <lineage>
        <taxon>Eukaryota</taxon>
        <taxon>Metazoa</taxon>
        <taxon>Ecdysozoa</taxon>
        <taxon>Arthropoda</taxon>
        <taxon>Hexapoda</taxon>
        <taxon>Insecta</taxon>
        <taxon>Pterygota</taxon>
        <taxon>Neoptera</taxon>
        <taxon>Paraneoptera</taxon>
        <taxon>Hemiptera</taxon>
        <taxon>Heteroptera</taxon>
        <taxon>Panheteroptera</taxon>
        <taxon>Cimicomorpha</taxon>
        <taxon>Miridae</taxon>
        <taxon>Mirini</taxon>
        <taxon>Lygus</taxon>
    </lineage>
</organism>
<dbReference type="AlphaFoldDB" id="A0A146KXK0"/>
<sequence>MLVHERCVEGFGRECVHLLVRPHEHRISNLVARLGEVVGKFCVVTLYTAQRTEGCVLLVDCMVLLCKVLRPCVLFTVQQHQFLLTHAAPGFVQLLARYGFRHYIACCFLLLMQHTINFHDCDVTASLTARFKLQHYIHLGFLSPRAGLCA</sequence>
<gene>
    <name evidence="1" type="ORF">g.12836</name>
</gene>
<dbReference type="EMBL" id="GDHC01018070">
    <property type="protein sequence ID" value="JAQ00559.1"/>
    <property type="molecule type" value="Transcribed_RNA"/>
</dbReference>
<reference evidence="1" key="1">
    <citation type="journal article" date="2016" name="Gigascience">
        <title>De novo construction of an expanded transcriptome assembly for the western tarnished plant bug, Lygus hesperus.</title>
        <authorList>
            <person name="Tassone E.E."/>
            <person name="Geib S.M."/>
            <person name="Hall B."/>
            <person name="Fabrick J.A."/>
            <person name="Brent C.S."/>
            <person name="Hull J.J."/>
        </authorList>
    </citation>
    <scope>NUCLEOTIDE SEQUENCE</scope>
</reference>
<proteinExistence type="predicted"/>
<protein>
    <submittedName>
        <fullName evidence="1">Uncharacterized protein</fullName>
    </submittedName>
</protein>
<name>A0A146KXK0_LYGHE</name>
<accession>A0A146KXK0</accession>